<dbReference type="Proteomes" id="UP000261380">
    <property type="component" value="Unplaced"/>
</dbReference>
<evidence type="ECO:0000313" key="2">
    <source>
        <dbReference type="Proteomes" id="UP000261380"/>
    </source>
</evidence>
<reference evidence="1" key="1">
    <citation type="submission" date="2025-08" db="UniProtKB">
        <authorList>
            <consortium name="Ensembl"/>
        </authorList>
    </citation>
    <scope>IDENTIFICATION</scope>
</reference>
<sequence length="107" mass="12433">WKEFYGMHQPDSFTKTVWYYLKVQTIQYMHAIDLFIFCASSSSLDELLRLTDVPDWKLWKCRLKLQPPRVQTEASSFPPPTGSHRSAQYAPTSFSLEILKGLTSWTG</sequence>
<organism evidence="1 2">
    <name type="scientific">Xiphophorus couchianus</name>
    <name type="common">Monterrey platyfish</name>
    <dbReference type="NCBI Taxonomy" id="32473"/>
    <lineage>
        <taxon>Eukaryota</taxon>
        <taxon>Metazoa</taxon>
        <taxon>Chordata</taxon>
        <taxon>Craniata</taxon>
        <taxon>Vertebrata</taxon>
        <taxon>Euteleostomi</taxon>
        <taxon>Actinopterygii</taxon>
        <taxon>Neopterygii</taxon>
        <taxon>Teleostei</taxon>
        <taxon>Neoteleostei</taxon>
        <taxon>Acanthomorphata</taxon>
        <taxon>Ovalentaria</taxon>
        <taxon>Atherinomorphae</taxon>
        <taxon>Cyprinodontiformes</taxon>
        <taxon>Poeciliidae</taxon>
        <taxon>Poeciliinae</taxon>
        <taxon>Xiphophorus</taxon>
    </lineage>
</organism>
<reference evidence="1" key="2">
    <citation type="submission" date="2025-09" db="UniProtKB">
        <authorList>
            <consortium name="Ensembl"/>
        </authorList>
    </citation>
    <scope>IDENTIFICATION</scope>
</reference>
<protein>
    <submittedName>
        <fullName evidence="1">Uncharacterized protein</fullName>
    </submittedName>
</protein>
<dbReference type="STRING" id="32473.ENSXCOP00000000722"/>
<name>A0A3B5KQH5_9TELE</name>
<dbReference type="Ensembl" id="ENSXCOT00000000732.1">
    <property type="protein sequence ID" value="ENSXCOP00000000722.1"/>
    <property type="gene ID" value="ENSXCOG00000000611.1"/>
</dbReference>
<dbReference type="AlphaFoldDB" id="A0A3B5KQH5"/>
<evidence type="ECO:0000313" key="1">
    <source>
        <dbReference type="Ensembl" id="ENSXCOP00000000722.1"/>
    </source>
</evidence>
<proteinExistence type="predicted"/>
<accession>A0A3B5KQH5</accession>
<keyword evidence="2" id="KW-1185">Reference proteome</keyword>